<evidence type="ECO:0000313" key="2">
    <source>
        <dbReference type="Proteomes" id="UP000220691"/>
    </source>
</evidence>
<dbReference type="RefSeq" id="WP_016084869.1">
    <property type="nucleotide sequence ID" value="NZ_NUAN01000071.1"/>
</dbReference>
<evidence type="ECO:0000313" key="1">
    <source>
        <dbReference type="EMBL" id="PEN97830.1"/>
    </source>
</evidence>
<name>A0A9X6YMK5_BACCE</name>
<organism evidence="1 2">
    <name type="scientific">Bacillus cereus</name>
    <dbReference type="NCBI Taxonomy" id="1396"/>
    <lineage>
        <taxon>Bacteria</taxon>
        <taxon>Bacillati</taxon>
        <taxon>Bacillota</taxon>
        <taxon>Bacilli</taxon>
        <taxon>Bacillales</taxon>
        <taxon>Bacillaceae</taxon>
        <taxon>Bacillus</taxon>
        <taxon>Bacillus cereus group</taxon>
    </lineage>
</organism>
<accession>A0A9X6YMK5</accession>
<sequence>MKDIKTKQESLNSNWEFVQGKINDIKSHENIDIKQISDMQRYVEMQKNIAESSYHLEAGRLLNGEPS</sequence>
<proteinExistence type="predicted"/>
<protein>
    <submittedName>
        <fullName evidence="1">Uncharacterized protein</fullName>
    </submittedName>
</protein>
<gene>
    <name evidence="1" type="ORF">CN553_12390</name>
</gene>
<dbReference type="Proteomes" id="UP000220691">
    <property type="component" value="Unassembled WGS sequence"/>
</dbReference>
<reference evidence="1 2" key="1">
    <citation type="submission" date="2017-09" db="EMBL/GenBank/DDBJ databases">
        <title>Large-scale bioinformatics analysis of Bacillus genomes uncovers conserved roles of natural products in bacterial physiology.</title>
        <authorList>
            <consortium name="Agbiome Team Llc"/>
            <person name="Bleich R.M."/>
            <person name="Kirk G.J."/>
            <person name="Santa Maria K.C."/>
            <person name="Allen S.E."/>
            <person name="Farag S."/>
            <person name="Shank E.A."/>
            <person name="Bowers A."/>
        </authorList>
    </citation>
    <scope>NUCLEOTIDE SEQUENCE [LARGE SCALE GENOMIC DNA]</scope>
    <source>
        <strain evidence="1 2">AFS027647</strain>
    </source>
</reference>
<dbReference type="AlphaFoldDB" id="A0A9X6YMK5"/>
<dbReference type="EMBL" id="NUAN01000071">
    <property type="protein sequence ID" value="PEN97830.1"/>
    <property type="molecule type" value="Genomic_DNA"/>
</dbReference>
<comment type="caution">
    <text evidence="1">The sequence shown here is derived from an EMBL/GenBank/DDBJ whole genome shotgun (WGS) entry which is preliminary data.</text>
</comment>